<dbReference type="OrthoDB" id="27543at2759"/>
<dbReference type="OMA" id="ACKYDEM"/>
<reference evidence="2 3" key="1">
    <citation type="submission" date="2013-11" db="EMBL/GenBank/DDBJ databases">
        <title>Genome sequencing of Stegodyphus mimosarum.</title>
        <authorList>
            <person name="Bechsgaard J."/>
        </authorList>
    </citation>
    <scope>NUCLEOTIDE SEQUENCE [LARGE SCALE GENOMIC DNA]</scope>
</reference>
<dbReference type="Pfam" id="PF13862">
    <property type="entry name" value="BCCIP"/>
    <property type="match status" value="1"/>
</dbReference>
<organism evidence="2 3">
    <name type="scientific">Stegodyphus mimosarum</name>
    <name type="common">African social velvet spider</name>
    <dbReference type="NCBI Taxonomy" id="407821"/>
    <lineage>
        <taxon>Eukaryota</taxon>
        <taxon>Metazoa</taxon>
        <taxon>Ecdysozoa</taxon>
        <taxon>Arthropoda</taxon>
        <taxon>Chelicerata</taxon>
        <taxon>Arachnida</taxon>
        <taxon>Araneae</taxon>
        <taxon>Araneomorphae</taxon>
        <taxon>Entelegynae</taxon>
        <taxon>Eresoidea</taxon>
        <taxon>Eresidae</taxon>
        <taxon>Stegodyphus</taxon>
    </lineage>
</organism>
<dbReference type="PANTHER" id="PTHR13261:SF0">
    <property type="entry name" value="BRCA2 AND CDKN1A-INTERACTING PROTEIN"/>
    <property type="match status" value="1"/>
</dbReference>
<dbReference type="InterPro" id="IPR025602">
    <property type="entry name" value="BCP1_family"/>
</dbReference>
<dbReference type="EMBL" id="KK114157">
    <property type="protein sequence ID" value="KFM61790.1"/>
    <property type="molecule type" value="Genomic_DNA"/>
</dbReference>
<name>A0A087T9K1_STEMI</name>
<accession>A0A087T9K1</accession>
<gene>
    <name evidence="2" type="ORF">X975_24162</name>
</gene>
<comment type="similarity">
    <text evidence="1">Belongs to the BCP1 family.</text>
</comment>
<proteinExistence type="inferred from homology"/>
<sequence length="164" mass="18739">MECIRQIRSLLLEKCKEVCAESDYGTFKNILDDMEKHVGLIINERLINIPAQIAVPLYAGLSHDIEKYKAIGQPFDFAYFIIISKLVVYDDGPAEDRVRYTNPEEELIAESAMMSFDYPVSNENDSGAWNDEGNEGRRKRRVMLIPACKYDEMYGKMVSEIGQA</sequence>
<dbReference type="GO" id="GO:0005634">
    <property type="term" value="C:nucleus"/>
    <property type="evidence" value="ECO:0007669"/>
    <property type="project" value="TreeGrafter"/>
</dbReference>
<dbReference type="Proteomes" id="UP000054359">
    <property type="component" value="Unassembled WGS sequence"/>
</dbReference>
<dbReference type="STRING" id="407821.A0A087T9K1"/>
<evidence type="ECO:0000313" key="2">
    <source>
        <dbReference type="EMBL" id="KFM61790.1"/>
    </source>
</evidence>
<evidence type="ECO:0000313" key="3">
    <source>
        <dbReference type="Proteomes" id="UP000054359"/>
    </source>
</evidence>
<evidence type="ECO:0000256" key="1">
    <source>
        <dbReference type="ARBA" id="ARBA00006781"/>
    </source>
</evidence>
<dbReference type="PANTHER" id="PTHR13261">
    <property type="entry name" value="BRCA2 AND CDKN1A INTERACTING PROTEIN"/>
    <property type="match status" value="1"/>
</dbReference>
<dbReference type="AlphaFoldDB" id="A0A087T9K1"/>
<protein>
    <submittedName>
        <fullName evidence="2">Protein BCCIP-like protein</fullName>
    </submittedName>
</protein>
<keyword evidence="3" id="KW-1185">Reference proteome</keyword>
<feature type="non-terminal residue" evidence="2">
    <location>
        <position position="164"/>
    </location>
</feature>